<dbReference type="SUPFAM" id="SSF46689">
    <property type="entry name" value="Homeodomain-like"/>
    <property type="match status" value="1"/>
</dbReference>
<keyword evidence="1" id="KW-0805">Transcription regulation</keyword>
<evidence type="ECO:0000313" key="5">
    <source>
        <dbReference type="EMBL" id="NCD68679.1"/>
    </source>
</evidence>
<dbReference type="InterPro" id="IPR037923">
    <property type="entry name" value="HTH-like"/>
</dbReference>
<dbReference type="InterPro" id="IPR018060">
    <property type="entry name" value="HTH_AraC"/>
</dbReference>
<dbReference type="Proteomes" id="UP000638732">
    <property type="component" value="Unassembled WGS sequence"/>
</dbReference>
<protein>
    <submittedName>
        <fullName evidence="5">Helix-turn-helix domain-containing protein</fullName>
    </submittedName>
</protein>
<accession>A0A966DTH1</accession>
<evidence type="ECO:0000256" key="1">
    <source>
        <dbReference type="ARBA" id="ARBA00023015"/>
    </source>
</evidence>
<organism evidence="5 6">
    <name type="scientific">Mucilaginibacter agri</name>
    <dbReference type="NCBI Taxonomy" id="2695265"/>
    <lineage>
        <taxon>Bacteria</taxon>
        <taxon>Pseudomonadati</taxon>
        <taxon>Bacteroidota</taxon>
        <taxon>Sphingobacteriia</taxon>
        <taxon>Sphingobacteriales</taxon>
        <taxon>Sphingobacteriaceae</taxon>
        <taxon>Mucilaginibacter</taxon>
    </lineage>
</organism>
<keyword evidence="2" id="KW-0238">DNA-binding</keyword>
<dbReference type="Gene3D" id="1.10.10.60">
    <property type="entry name" value="Homeodomain-like"/>
    <property type="match status" value="1"/>
</dbReference>
<evidence type="ECO:0000256" key="2">
    <source>
        <dbReference type="ARBA" id="ARBA00023125"/>
    </source>
</evidence>
<dbReference type="EMBL" id="WWEO01000039">
    <property type="protein sequence ID" value="NCD68679.1"/>
    <property type="molecule type" value="Genomic_DNA"/>
</dbReference>
<dbReference type="InterPro" id="IPR009057">
    <property type="entry name" value="Homeodomain-like_sf"/>
</dbReference>
<dbReference type="RefSeq" id="WP_166584702.1">
    <property type="nucleotide sequence ID" value="NZ_WWEO01000039.1"/>
</dbReference>
<dbReference type="PANTHER" id="PTHR43280">
    <property type="entry name" value="ARAC-FAMILY TRANSCRIPTIONAL REGULATOR"/>
    <property type="match status" value="1"/>
</dbReference>
<dbReference type="InterPro" id="IPR020449">
    <property type="entry name" value="Tscrpt_reg_AraC-type_HTH"/>
</dbReference>
<dbReference type="SUPFAM" id="SSF51215">
    <property type="entry name" value="Regulatory protein AraC"/>
    <property type="match status" value="1"/>
</dbReference>
<sequence>MKNIPVHQLKDRVGLAGIEISRFKAGDLPENDETLGAHRDDHYLFFLLEEGEASLMIDFQEVAFSTNTLYYVLPGQVHHRVNNEIAYGWFLAVDPMLISPDYRSVFENQLLLQQPCLLDAKQMQQFRNLLNILHEKYSEDERGPFYVHIVHSLLQSFIGMVARNYGQVNWPGVQLTRPVQLSQQFKKMLSENMRSIKSPSAYASKLHVSESYLNESLKKTTGFPVSYWIMQEVMMEAKRLLYYSELNVKEIAHDLGYDDHTYFSRLFKKTVEATPLDFRHQYRK</sequence>
<evidence type="ECO:0000259" key="4">
    <source>
        <dbReference type="PROSITE" id="PS01124"/>
    </source>
</evidence>
<feature type="domain" description="HTH araC/xylS-type" evidence="4">
    <location>
        <begin position="183"/>
        <end position="281"/>
    </location>
</feature>
<reference evidence="5" key="2">
    <citation type="submission" date="2020-10" db="EMBL/GenBank/DDBJ databases">
        <title>Mucilaginibacter sp. nov., isolated from soil.</title>
        <authorList>
            <person name="Jeon C.O."/>
        </authorList>
    </citation>
    <scope>NUCLEOTIDE SEQUENCE</scope>
    <source>
        <strain evidence="5">R11</strain>
    </source>
</reference>
<dbReference type="PRINTS" id="PR00032">
    <property type="entry name" value="HTHARAC"/>
</dbReference>
<dbReference type="Pfam" id="PF12833">
    <property type="entry name" value="HTH_18"/>
    <property type="match status" value="1"/>
</dbReference>
<proteinExistence type="predicted"/>
<evidence type="ECO:0000256" key="3">
    <source>
        <dbReference type="ARBA" id="ARBA00023163"/>
    </source>
</evidence>
<name>A0A966DTH1_9SPHI</name>
<evidence type="ECO:0000313" key="6">
    <source>
        <dbReference type="Proteomes" id="UP000638732"/>
    </source>
</evidence>
<dbReference type="AlphaFoldDB" id="A0A966DTH1"/>
<dbReference type="PROSITE" id="PS01124">
    <property type="entry name" value="HTH_ARAC_FAMILY_2"/>
    <property type="match status" value="1"/>
</dbReference>
<dbReference type="GO" id="GO:0003700">
    <property type="term" value="F:DNA-binding transcription factor activity"/>
    <property type="evidence" value="ECO:0007669"/>
    <property type="project" value="InterPro"/>
</dbReference>
<dbReference type="GO" id="GO:0043565">
    <property type="term" value="F:sequence-specific DNA binding"/>
    <property type="evidence" value="ECO:0007669"/>
    <property type="project" value="InterPro"/>
</dbReference>
<comment type="caution">
    <text evidence="5">The sequence shown here is derived from an EMBL/GenBank/DDBJ whole genome shotgun (WGS) entry which is preliminary data.</text>
</comment>
<keyword evidence="3" id="KW-0804">Transcription</keyword>
<dbReference type="SMART" id="SM00342">
    <property type="entry name" value="HTH_ARAC"/>
    <property type="match status" value="1"/>
</dbReference>
<reference evidence="5" key="1">
    <citation type="submission" date="2020-01" db="EMBL/GenBank/DDBJ databases">
        <authorList>
            <person name="Seo Y.L."/>
        </authorList>
    </citation>
    <scope>NUCLEOTIDE SEQUENCE</scope>
    <source>
        <strain evidence="5">R11</strain>
    </source>
</reference>
<keyword evidence="6" id="KW-1185">Reference proteome</keyword>
<dbReference type="PANTHER" id="PTHR43280:SF2">
    <property type="entry name" value="HTH-TYPE TRANSCRIPTIONAL REGULATOR EXSA"/>
    <property type="match status" value="1"/>
</dbReference>
<gene>
    <name evidence="5" type="ORF">GSY63_04855</name>
</gene>